<comment type="caution">
    <text evidence="3">The sequence shown here is derived from an EMBL/GenBank/DDBJ whole genome shotgun (WGS) entry which is preliminary data.</text>
</comment>
<evidence type="ECO:0000313" key="4">
    <source>
        <dbReference type="Proteomes" id="UP000216605"/>
    </source>
</evidence>
<protein>
    <recommendedName>
        <fullName evidence="2">CAAX prenyl protease 2/Lysostaphin resistance protein A-like domain-containing protein</fullName>
    </recommendedName>
</protein>
<name>A0A256A0V2_9FLAO</name>
<dbReference type="PROSITE" id="PS51257">
    <property type="entry name" value="PROKAR_LIPOPROTEIN"/>
    <property type="match status" value="1"/>
</dbReference>
<keyword evidence="1" id="KW-0812">Transmembrane</keyword>
<evidence type="ECO:0000313" key="3">
    <source>
        <dbReference type="EMBL" id="OYQ46755.1"/>
    </source>
</evidence>
<dbReference type="GO" id="GO:0080120">
    <property type="term" value="P:CAAX-box protein maturation"/>
    <property type="evidence" value="ECO:0007669"/>
    <property type="project" value="UniProtKB-ARBA"/>
</dbReference>
<dbReference type="EMBL" id="NOXV01000112">
    <property type="protein sequence ID" value="OYQ46755.1"/>
    <property type="molecule type" value="Genomic_DNA"/>
</dbReference>
<organism evidence="3 4">
    <name type="scientific">Flavobacterium cyanobacteriorum</name>
    <dbReference type="NCBI Taxonomy" id="2022802"/>
    <lineage>
        <taxon>Bacteria</taxon>
        <taxon>Pseudomonadati</taxon>
        <taxon>Bacteroidota</taxon>
        <taxon>Flavobacteriia</taxon>
        <taxon>Flavobacteriales</taxon>
        <taxon>Flavobacteriaceae</taxon>
        <taxon>Flavobacterium</taxon>
    </lineage>
</organism>
<proteinExistence type="predicted"/>
<keyword evidence="1" id="KW-0472">Membrane</keyword>
<sequence>MRERKLLYVGMAIFACTAIVYGLLFYHYPNLVKATDKFGNLENIYLFLVSTLLIAPIVEELVFRGIFLGKKLFFPLFYMGSSFFCVVTENYYLLIFPVLFLLFRGVIFKNFLVVSILNTTLFALVHYHVSDFTDLYSFVPVFFQFSLGLVLIWVTLNYGIKKSMVVHFILNFAFLLPLLLALQFPEKQFSLFNRNSIEFKLEKTSVFGATAFYVSGSAVKAERVTINQFMDFFPNYDFKVIVPDSLRFYRYNFSLRDINNQKINTTDVRQILLESKLVEVKKD</sequence>
<dbReference type="InterPro" id="IPR003675">
    <property type="entry name" value="Rce1/LyrA-like_dom"/>
</dbReference>
<dbReference type="Pfam" id="PF02517">
    <property type="entry name" value="Rce1-like"/>
    <property type="match status" value="1"/>
</dbReference>
<dbReference type="Proteomes" id="UP000216605">
    <property type="component" value="Unassembled WGS sequence"/>
</dbReference>
<keyword evidence="1" id="KW-1133">Transmembrane helix</keyword>
<gene>
    <name evidence="3" type="ORF">CHU92_01360</name>
</gene>
<dbReference type="AlphaFoldDB" id="A0A256A0V2"/>
<feature type="transmembrane region" description="Helical" evidence="1">
    <location>
        <begin position="135"/>
        <end position="156"/>
    </location>
</feature>
<reference evidence="3 4" key="1">
    <citation type="submission" date="2017-07" db="EMBL/GenBank/DDBJ databases">
        <title>Flavobacterium cyanobacteriorum sp. nov., isolated from cyanobacterial aggregates in a eutrophic lake.</title>
        <authorList>
            <person name="Cai H."/>
        </authorList>
    </citation>
    <scope>NUCLEOTIDE SEQUENCE [LARGE SCALE GENOMIC DNA]</scope>
    <source>
        <strain evidence="3 4">TH021</strain>
    </source>
</reference>
<feature type="transmembrane region" description="Helical" evidence="1">
    <location>
        <begin position="78"/>
        <end position="103"/>
    </location>
</feature>
<feature type="transmembrane region" description="Helical" evidence="1">
    <location>
        <begin position="38"/>
        <end position="58"/>
    </location>
</feature>
<feature type="domain" description="CAAX prenyl protease 2/Lysostaphin resistance protein A-like" evidence="2">
    <location>
        <begin position="44"/>
        <end position="172"/>
    </location>
</feature>
<feature type="transmembrane region" description="Helical" evidence="1">
    <location>
        <begin position="110"/>
        <end position="129"/>
    </location>
</feature>
<evidence type="ECO:0000259" key="2">
    <source>
        <dbReference type="Pfam" id="PF02517"/>
    </source>
</evidence>
<dbReference type="GO" id="GO:0004175">
    <property type="term" value="F:endopeptidase activity"/>
    <property type="evidence" value="ECO:0007669"/>
    <property type="project" value="UniProtKB-ARBA"/>
</dbReference>
<evidence type="ECO:0000256" key="1">
    <source>
        <dbReference type="SAM" id="Phobius"/>
    </source>
</evidence>
<feature type="transmembrane region" description="Helical" evidence="1">
    <location>
        <begin position="168"/>
        <end position="185"/>
    </location>
</feature>
<feature type="transmembrane region" description="Helical" evidence="1">
    <location>
        <begin position="6"/>
        <end position="26"/>
    </location>
</feature>
<dbReference type="OrthoDB" id="821236at2"/>
<accession>A0A256A0V2</accession>
<keyword evidence="4" id="KW-1185">Reference proteome</keyword>